<feature type="domain" description="Hpc2-related" evidence="2">
    <location>
        <begin position="398"/>
        <end position="432"/>
    </location>
</feature>
<accession>A0A1A0HFR3</accession>
<proteinExistence type="predicted"/>
<evidence type="ECO:0000313" key="4">
    <source>
        <dbReference type="Proteomes" id="UP000092555"/>
    </source>
</evidence>
<name>A0A1A0HFR3_9ASCO</name>
<dbReference type="OrthoDB" id="5576775at2759"/>
<evidence type="ECO:0000256" key="1">
    <source>
        <dbReference type="SAM" id="MobiDB-lite"/>
    </source>
</evidence>
<feature type="compositionally biased region" description="Acidic residues" evidence="1">
    <location>
        <begin position="343"/>
        <end position="361"/>
    </location>
</feature>
<keyword evidence="4" id="KW-1185">Reference proteome</keyword>
<evidence type="ECO:0000259" key="2">
    <source>
        <dbReference type="Pfam" id="PF08729"/>
    </source>
</evidence>
<feature type="region of interest" description="Disordered" evidence="1">
    <location>
        <begin position="343"/>
        <end position="397"/>
    </location>
</feature>
<feature type="compositionally biased region" description="Polar residues" evidence="1">
    <location>
        <begin position="101"/>
        <end position="131"/>
    </location>
</feature>
<protein>
    <submittedName>
        <fullName evidence="3">Histone promoter control 2</fullName>
    </submittedName>
</protein>
<dbReference type="Proteomes" id="UP000092555">
    <property type="component" value="Unassembled WGS sequence"/>
</dbReference>
<comment type="caution">
    <text evidence="3">The sequence shown here is derived from an EMBL/GenBank/DDBJ whole genome shotgun (WGS) entry which is preliminary data.</text>
</comment>
<dbReference type="Pfam" id="PF08729">
    <property type="entry name" value="HUN"/>
    <property type="match status" value="1"/>
</dbReference>
<sequence length="448" mass="49163">MANRATPNEVSDPLPGPADFKHTSANISNLVSQYQTTIGIQSLLGLTALSPTSHEETPVSTPYPQTEPAGFNETGPHPPLEGPSETVLKNTKPPERAIDLNTMQDTRASAGKQNTATKQAKFSRTSISSLINLDESGSAPNEGPKGSGQQEKRKRASPKNELAAKKSKTETTKKSAKTDAKSETKKELNAELKTDPKREAKTDTKRDNKTDTKRLSKEEAKKAPKPKKKTPEVGLPSHEKPSIHPRMTTEKSKSTTSAVSVPAPSFMAINDAAHGDAGAGGPTDEEDKSQLPIIALDIPLLDPKHPQPGQAEVVVNVLKLAEEKYGWSAVHPEARSAFELMDDLLEDDDDGEEEEDEEVMIVDENGNSLKRKDEGLDKKKKKQQVQQQQQSKVNRKVGKYDYEDPFIDDAELQWEEEITTTKEGFFVFWGPLVDERQLAKKGNGKSKK</sequence>
<organism evidence="3 4">
    <name type="scientific">Metschnikowia bicuspidata var. bicuspidata NRRL YB-4993</name>
    <dbReference type="NCBI Taxonomy" id="869754"/>
    <lineage>
        <taxon>Eukaryota</taxon>
        <taxon>Fungi</taxon>
        <taxon>Dikarya</taxon>
        <taxon>Ascomycota</taxon>
        <taxon>Saccharomycotina</taxon>
        <taxon>Pichiomycetes</taxon>
        <taxon>Metschnikowiaceae</taxon>
        <taxon>Metschnikowia</taxon>
    </lineage>
</organism>
<feature type="compositionally biased region" description="Basic and acidic residues" evidence="1">
    <location>
        <begin position="162"/>
        <end position="222"/>
    </location>
</feature>
<reference evidence="3 4" key="1">
    <citation type="submission" date="2016-05" db="EMBL/GenBank/DDBJ databases">
        <title>Comparative genomics of biotechnologically important yeasts.</title>
        <authorList>
            <consortium name="DOE Joint Genome Institute"/>
            <person name="Riley R."/>
            <person name="Haridas S."/>
            <person name="Wolfe K.H."/>
            <person name="Lopes M.R."/>
            <person name="Hittinger C.T."/>
            <person name="Goker M."/>
            <person name="Salamov A."/>
            <person name="Wisecaver J."/>
            <person name="Long T.M."/>
            <person name="Aerts A.L."/>
            <person name="Barry K."/>
            <person name="Choi C."/>
            <person name="Clum A."/>
            <person name="Coughlan A.Y."/>
            <person name="Deshpande S."/>
            <person name="Douglass A.P."/>
            <person name="Hanson S.J."/>
            <person name="Klenk H.-P."/>
            <person name="LaButti K."/>
            <person name="Lapidus A."/>
            <person name="Lindquist E."/>
            <person name="Lipzen A."/>
            <person name="Meier-kolthoff J.P."/>
            <person name="Ohm R.A."/>
            <person name="Otillar R.P."/>
            <person name="Pangilinan J."/>
            <person name="Peng Y."/>
            <person name="Rokas A."/>
            <person name="Rosa C.A."/>
            <person name="Scheuner C."/>
            <person name="Sibirny A.A."/>
            <person name="Slot J.C."/>
            <person name="Stielow J.B."/>
            <person name="Sun H."/>
            <person name="Kurtzman C.P."/>
            <person name="Blackwell M."/>
            <person name="Grigoriev I.V."/>
            <person name="Jeffries T.W."/>
        </authorList>
    </citation>
    <scope>NUCLEOTIDE SEQUENCE [LARGE SCALE GENOMIC DNA]</scope>
    <source>
        <strain evidence="3 4">NRRL YB-4993</strain>
    </source>
</reference>
<dbReference type="STRING" id="869754.A0A1A0HFR3"/>
<feature type="region of interest" description="Disordered" evidence="1">
    <location>
        <begin position="1"/>
        <end position="20"/>
    </location>
</feature>
<dbReference type="RefSeq" id="XP_018713322.1">
    <property type="nucleotide sequence ID" value="XM_018858459.1"/>
</dbReference>
<dbReference type="InterPro" id="IPR014840">
    <property type="entry name" value="HRD"/>
</dbReference>
<dbReference type="GeneID" id="30031435"/>
<feature type="region of interest" description="Disordered" evidence="1">
    <location>
        <begin position="49"/>
        <end position="263"/>
    </location>
</feature>
<dbReference type="AlphaFoldDB" id="A0A1A0HFR3"/>
<evidence type="ECO:0000313" key="3">
    <source>
        <dbReference type="EMBL" id="OBA22841.1"/>
    </source>
</evidence>
<dbReference type="EMBL" id="LXTC01000001">
    <property type="protein sequence ID" value="OBA22841.1"/>
    <property type="molecule type" value="Genomic_DNA"/>
</dbReference>
<gene>
    <name evidence="3" type="ORF">METBIDRAFT_76005</name>
</gene>
<feature type="compositionally biased region" description="Basic and acidic residues" evidence="1">
    <location>
        <begin position="237"/>
        <end position="253"/>
    </location>
</feature>